<gene>
    <name evidence="1" type="ORF">GL279_03105</name>
</gene>
<evidence type="ECO:0000313" key="1">
    <source>
        <dbReference type="EMBL" id="MTH33582.1"/>
    </source>
</evidence>
<sequence length="53" mass="5651">MKLVNHKIEGISFRAAHYTGGVIVPTIVVLHDTAGRLEKGSSAAYLASQKASR</sequence>
<comment type="caution">
    <text evidence="1">The sequence shown here is derived from an EMBL/GenBank/DDBJ whole genome shotgun (WGS) entry which is preliminary data.</text>
</comment>
<proteinExistence type="predicted"/>
<keyword evidence="2" id="KW-1185">Reference proteome</keyword>
<dbReference type="RefSeq" id="WP_155063152.1">
    <property type="nucleotide sequence ID" value="NZ_WMIF01000003.1"/>
</dbReference>
<organism evidence="1 2">
    <name type="scientific">Paracoccus limosus</name>
    <dbReference type="NCBI Taxonomy" id="913252"/>
    <lineage>
        <taxon>Bacteria</taxon>
        <taxon>Pseudomonadati</taxon>
        <taxon>Pseudomonadota</taxon>
        <taxon>Alphaproteobacteria</taxon>
        <taxon>Rhodobacterales</taxon>
        <taxon>Paracoccaceae</taxon>
        <taxon>Paracoccus</taxon>
    </lineage>
</organism>
<name>A0A844GYK8_9RHOB</name>
<dbReference type="AlphaFoldDB" id="A0A844GYK8"/>
<evidence type="ECO:0000313" key="2">
    <source>
        <dbReference type="Proteomes" id="UP000442533"/>
    </source>
</evidence>
<reference evidence="1 2" key="1">
    <citation type="submission" date="2019-11" db="EMBL/GenBank/DDBJ databases">
        <authorList>
            <person name="Dong K."/>
        </authorList>
    </citation>
    <scope>NUCLEOTIDE SEQUENCE [LARGE SCALE GENOMIC DNA]</scope>
    <source>
        <strain evidence="1 2">JCM 17370</strain>
    </source>
</reference>
<dbReference type="EMBL" id="WMIF01000003">
    <property type="protein sequence ID" value="MTH33582.1"/>
    <property type="molecule type" value="Genomic_DNA"/>
</dbReference>
<protein>
    <submittedName>
        <fullName evidence="1">Uncharacterized protein</fullName>
    </submittedName>
</protein>
<dbReference type="Proteomes" id="UP000442533">
    <property type="component" value="Unassembled WGS sequence"/>
</dbReference>
<accession>A0A844GYK8</accession>
<dbReference type="OrthoDB" id="9794842at2"/>